<dbReference type="PANTHER" id="PTHR42786:SF2">
    <property type="entry name" value="TRNA (CYTIDINE_URIDINE-2'-O-)-METHYLTRANSFERASE TRMJ"/>
    <property type="match status" value="1"/>
</dbReference>
<dbReference type="Proteomes" id="UP000066014">
    <property type="component" value="Chromosome"/>
</dbReference>
<gene>
    <name evidence="7" type="ORF">SMCB_0350</name>
</gene>
<dbReference type="HOGENOM" id="CLU_056931_0_0_4"/>
<feature type="domain" description="tRNA/rRNA methyltransferase SpoU type" evidence="6">
    <location>
        <begin position="24"/>
        <end position="179"/>
    </location>
</feature>
<feature type="region of interest" description="Disordered" evidence="5">
    <location>
        <begin position="191"/>
        <end position="238"/>
    </location>
</feature>
<keyword evidence="8" id="KW-1185">Reference proteome</keyword>
<dbReference type="InterPro" id="IPR004384">
    <property type="entry name" value="RNA_MeTrfase_TrmJ/LasT"/>
</dbReference>
<proteinExistence type="inferred from homology"/>
<evidence type="ECO:0000313" key="7">
    <source>
        <dbReference type="EMBL" id="BAO82578.1"/>
    </source>
</evidence>
<dbReference type="InterPro" id="IPR029026">
    <property type="entry name" value="tRNA_m1G_MTases_N"/>
</dbReference>
<dbReference type="AlphaFoldDB" id="A0A060NSQ5"/>
<dbReference type="PANTHER" id="PTHR42786">
    <property type="entry name" value="TRNA/RRNA METHYLTRANSFERASE"/>
    <property type="match status" value="1"/>
</dbReference>
<feature type="compositionally biased region" description="Basic and acidic residues" evidence="5">
    <location>
        <begin position="191"/>
        <end position="221"/>
    </location>
</feature>
<keyword evidence="2 7" id="KW-0489">Methyltransferase</keyword>
<dbReference type="InterPro" id="IPR001537">
    <property type="entry name" value="SpoU_MeTrfase"/>
</dbReference>
<comment type="similarity">
    <text evidence="1">Belongs to the class IV-like SAM-binding methyltransferase superfamily. RNA methyltransferase TrmH family.</text>
</comment>
<dbReference type="GO" id="GO:0002128">
    <property type="term" value="P:tRNA nucleoside ribose methylation"/>
    <property type="evidence" value="ECO:0007669"/>
    <property type="project" value="TreeGrafter"/>
</dbReference>
<dbReference type="Gene3D" id="3.40.1280.10">
    <property type="match status" value="1"/>
</dbReference>
<evidence type="ECO:0000256" key="5">
    <source>
        <dbReference type="SAM" id="MobiDB-lite"/>
    </source>
</evidence>
<accession>A0A060NSQ5</accession>
<dbReference type="CDD" id="cd18093">
    <property type="entry name" value="SpoU-like_TrmJ"/>
    <property type="match status" value="1"/>
</dbReference>
<keyword evidence="4" id="KW-0949">S-adenosyl-L-methionine</keyword>
<evidence type="ECO:0000256" key="3">
    <source>
        <dbReference type="ARBA" id="ARBA00022679"/>
    </source>
</evidence>
<dbReference type="InterPro" id="IPR029028">
    <property type="entry name" value="Alpha/beta_knot_MTases"/>
</dbReference>
<name>A0A060NSQ5_9BURK</name>
<dbReference type="KEGG" id="cbab:SMCB_0350"/>
<keyword evidence="3" id="KW-0808">Transferase</keyword>
<evidence type="ECO:0000259" key="6">
    <source>
        <dbReference type="Pfam" id="PF00588"/>
    </source>
</evidence>
<evidence type="ECO:0000256" key="2">
    <source>
        <dbReference type="ARBA" id="ARBA00022603"/>
    </source>
</evidence>
<dbReference type="GO" id="GO:0003723">
    <property type="term" value="F:RNA binding"/>
    <property type="evidence" value="ECO:0007669"/>
    <property type="project" value="InterPro"/>
</dbReference>
<dbReference type="GO" id="GO:0005829">
    <property type="term" value="C:cytosol"/>
    <property type="evidence" value="ECO:0007669"/>
    <property type="project" value="TreeGrafter"/>
</dbReference>
<dbReference type="Gene3D" id="1.10.8.590">
    <property type="match status" value="1"/>
</dbReference>
<dbReference type="Pfam" id="PF00588">
    <property type="entry name" value="SpoU_methylase"/>
    <property type="match status" value="1"/>
</dbReference>
<dbReference type="SUPFAM" id="SSF75217">
    <property type="entry name" value="alpha/beta knot"/>
    <property type="match status" value="1"/>
</dbReference>
<evidence type="ECO:0000256" key="4">
    <source>
        <dbReference type="ARBA" id="ARBA00022691"/>
    </source>
</evidence>
<organism evidence="7 8">
    <name type="scientific">Serpentinimonas maccroryi</name>
    <dbReference type="NCBI Taxonomy" id="1458426"/>
    <lineage>
        <taxon>Bacteria</taxon>
        <taxon>Pseudomonadati</taxon>
        <taxon>Pseudomonadota</taxon>
        <taxon>Betaproteobacteria</taxon>
        <taxon>Burkholderiales</taxon>
        <taxon>Comamonadaceae</taxon>
        <taxon>Serpentinimonas</taxon>
    </lineage>
</organism>
<dbReference type="GO" id="GO:0008173">
    <property type="term" value="F:RNA methyltransferase activity"/>
    <property type="evidence" value="ECO:0007669"/>
    <property type="project" value="InterPro"/>
</dbReference>
<dbReference type="STRING" id="1458426.SMCB_0350"/>
<protein>
    <submittedName>
        <fullName evidence="7">rRNA methylase</fullName>
    </submittedName>
</protein>
<dbReference type="PIRSF" id="PIRSF004808">
    <property type="entry name" value="LasT"/>
    <property type="match status" value="1"/>
</dbReference>
<dbReference type="EMBL" id="AP014569">
    <property type="protein sequence ID" value="BAO82578.1"/>
    <property type="molecule type" value="Genomic_DNA"/>
</dbReference>
<reference evidence="7 8" key="1">
    <citation type="journal article" date="2014" name="Nat. Commun.">
        <title>Physiological and genomic features of highly alkaliphilic hydrogen-utilizing Betaproteobacteria from a continental serpentinizing site.</title>
        <authorList>
            <person name="Suzuki S."/>
            <person name="Kuenen J.G."/>
            <person name="Schipper K."/>
            <person name="van der Velde S."/>
            <person name="Ishii S."/>
            <person name="Wu A."/>
            <person name="Sorokin D.Y."/>
            <person name="Tenney A."/>
            <person name="Meng X.Y."/>
            <person name="Morrill P.L."/>
            <person name="Kamagata Y."/>
            <person name="Muyzer G."/>
            <person name="Nealson K.H."/>
        </authorList>
    </citation>
    <scope>NUCLEOTIDE SEQUENCE [LARGE SCALE GENOMIC DNA]</scope>
    <source>
        <strain evidence="7 8">B1</strain>
    </source>
</reference>
<evidence type="ECO:0000256" key="1">
    <source>
        <dbReference type="ARBA" id="ARBA00007228"/>
    </source>
</evidence>
<evidence type="ECO:0000313" key="8">
    <source>
        <dbReference type="Proteomes" id="UP000066014"/>
    </source>
</evidence>
<sequence>MDNPGSTRPPPLESMRNQPIVSRFILIEPSHAGNVGAVARALKVMGFADLVLVRPRWADVLQRPEALERASGAADVLAAARVCATLDEALGGITHLCATAMTARDFGPPTLAPREHLGAWVQAQRAAPAAAHGVAFVFGPERYGLSNGDVYRCHASLRIPTSPGYGSLNLAAAVQLIAYEWRLALGGFEPHTNDRAGDRAHDRAGQHTDDRAIDHTDDRPDQLPGAPAPTPRNAADTPADAATVAAALAHWQEALVALQYLDPAAPKKLLPRLQQLLNRAQPTLAEIHILRGVARAVLRLAQTKG</sequence>